<keyword evidence="5" id="KW-0297">G-protein coupled receptor</keyword>
<dbReference type="PANTHER" id="PTHR24229">
    <property type="entry name" value="NEUROPEPTIDES RECEPTOR"/>
    <property type="match status" value="1"/>
</dbReference>
<organism evidence="13">
    <name type="scientific">Oikopleura dioica</name>
    <name type="common">Tunicate</name>
    <dbReference type="NCBI Taxonomy" id="34765"/>
    <lineage>
        <taxon>Eukaryota</taxon>
        <taxon>Metazoa</taxon>
        <taxon>Chordata</taxon>
        <taxon>Tunicata</taxon>
        <taxon>Appendicularia</taxon>
        <taxon>Copelata</taxon>
        <taxon>Oikopleuridae</taxon>
        <taxon>Oikopleura</taxon>
    </lineage>
</organism>
<dbReference type="Gene3D" id="1.20.1070.10">
    <property type="entry name" value="Rhodopsin 7-helix transmembrane proteins"/>
    <property type="match status" value="1"/>
</dbReference>
<accession>E4X6P8</accession>
<evidence type="ECO:0000256" key="11">
    <source>
        <dbReference type="SAM" id="Phobius"/>
    </source>
</evidence>
<keyword evidence="7" id="KW-0675">Receptor</keyword>
<dbReference type="EMBL" id="FN653027">
    <property type="protein sequence ID" value="CBY07872.1"/>
    <property type="molecule type" value="Genomic_DNA"/>
</dbReference>
<dbReference type="GO" id="GO:0005886">
    <property type="term" value="C:plasma membrane"/>
    <property type="evidence" value="ECO:0007669"/>
    <property type="project" value="UniProtKB-SubCell"/>
</dbReference>
<feature type="region of interest" description="Disordered" evidence="10">
    <location>
        <begin position="245"/>
        <end position="275"/>
    </location>
</feature>
<dbReference type="GO" id="GO:0042923">
    <property type="term" value="F:neuropeptide binding"/>
    <property type="evidence" value="ECO:0007669"/>
    <property type="project" value="TreeGrafter"/>
</dbReference>
<dbReference type="SUPFAM" id="SSF81321">
    <property type="entry name" value="Family A G protein-coupled receptor-like"/>
    <property type="match status" value="1"/>
</dbReference>
<sequence length="301" mass="34264">MDAFSFANESELFEMLGETSAEEDSLLDAAGWLNNTERCKAFLEESNELYENQMSDAQIDHLESTYSYCSVPEPRSRKIWLWVLFISCCVVPAFVMIFCYTRFWFRVKKVTRDVQNFQNSKRRNKMDSTRRLAILVAVLCSSFFLCWTPFHVFHIFRATGIKVTSRTCATLRDVLSTMAYLNACLNPILYSFIGARFRDRARSVLLEKPLQLKRKMSSNISEGNTQLTRFSSNRASFAYNSSRLSDSSRASSESSANSKPFQKGSKSTALRSKSVPIPEESSLLAEVYENASASNLPRSSQ</sequence>
<dbReference type="CDD" id="cd00637">
    <property type="entry name" value="7tm_classA_rhodopsin-like"/>
    <property type="match status" value="1"/>
</dbReference>
<comment type="subcellular location">
    <subcellularLocation>
        <location evidence="1">Cell membrane</location>
        <topology evidence="1">Multi-pass membrane protein</topology>
    </subcellularLocation>
</comment>
<evidence type="ECO:0000256" key="3">
    <source>
        <dbReference type="ARBA" id="ARBA00022692"/>
    </source>
</evidence>
<keyword evidence="4 11" id="KW-1133">Transmembrane helix</keyword>
<evidence type="ECO:0000256" key="9">
    <source>
        <dbReference type="SAM" id="Coils"/>
    </source>
</evidence>
<feature type="transmembrane region" description="Helical" evidence="11">
    <location>
        <begin position="174"/>
        <end position="193"/>
    </location>
</feature>
<reference evidence="13" key="1">
    <citation type="journal article" date="2010" name="Science">
        <title>Plasticity of animal genome architecture unmasked by rapid evolution of a pelagic tunicate.</title>
        <authorList>
            <person name="Denoeud F."/>
            <person name="Henriet S."/>
            <person name="Mungpakdee S."/>
            <person name="Aury J.M."/>
            <person name="Da Silva C."/>
            <person name="Brinkmann H."/>
            <person name="Mikhaleva J."/>
            <person name="Olsen L.C."/>
            <person name="Jubin C."/>
            <person name="Canestro C."/>
            <person name="Bouquet J.M."/>
            <person name="Danks G."/>
            <person name="Poulain J."/>
            <person name="Campsteijn C."/>
            <person name="Adamski M."/>
            <person name="Cross I."/>
            <person name="Yadetie F."/>
            <person name="Muffato M."/>
            <person name="Louis A."/>
            <person name="Butcher S."/>
            <person name="Tsagkogeorga G."/>
            <person name="Konrad A."/>
            <person name="Singh S."/>
            <person name="Jensen M.F."/>
            <person name="Cong E.H."/>
            <person name="Eikeseth-Otteraa H."/>
            <person name="Noel B."/>
            <person name="Anthouard V."/>
            <person name="Porcel B.M."/>
            <person name="Kachouri-Lafond R."/>
            <person name="Nishino A."/>
            <person name="Ugolini M."/>
            <person name="Chourrout P."/>
            <person name="Nishida H."/>
            <person name="Aasland R."/>
            <person name="Huzurbazar S."/>
            <person name="Westhof E."/>
            <person name="Delsuc F."/>
            <person name="Lehrach H."/>
            <person name="Reinhardt R."/>
            <person name="Weissenbach J."/>
            <person name="Roy S.W."/>
            <person name="Artiguenave F."/>
            <person name="Postlethwait J.H."/>
            <person name="Manak J.R."/>
            <person name="Thompson E.M."/>
            <person name="Jaillon O."/>
            <person name="Du Pasquier L."/>
            <person name="Boudinot P."/>
            <person name="Liberles D.A."/>
            <person name="Volff J.N."/>
            <person name="Philippe H."/>
            <person name="Lenhard B."/>
            <person name="Roest Crollius H."/>
            <person name="Wincker P."/>
            <person name="Chourrout D."/>
        </authorList>
    </citation>
    <scope>NUCLEOTIDE SEQUENCE [LARGE SCALE GENOMIC DNA]</scope>
</reference>
<evidence type="ECO:0000256" key="1">
    <source>
        <dbReference type="ARBA" id="ARBA00004651"/>
    </source>
</evidence>
<evidence type="ECO:0000259" key="12">
    <source>
        <dbReference type="PROSITE" id="PS50262"/>
    </source>
</evidence>
<gene>
    <name evidence="13" type="ORF">GSOID_T00003230001</name>
</gene>
<evidence type="ECO:0000256" key="8">
    <source>
        <dbReference type="ARBA" id="ARBA00023224"/>
    </source>
</evidence>
<dbReference type="PANTHER" id="PTHR24229:SF40">
    <property type="entry name" value="ALLATOSTATIN C RECEPTOR 1-RELATED"/>
    <property type="match status" value="1"/>
</dbReference>
<feature type="transmembrane region" description="Helical" evidence="11">
    <location>
        <begin position="79"/>
        <end position="100"/>
    </location>
</feature>
<dbReference type="AlphaFoldDB" id="E4X6P8"/>
<feature type="transmembrane region" description="Helical" evidence="11">
    <location>
        <begin position="132"/>
        <end position="154"/>
    </location>
</feature>
<protein>
    <recommendedName>
        <fullName evidence="12">G-protein coupled receptors family 1 profile domain-containing protein</fullName>
    </recommendedName>
</protein>
<proteinExistence type="predicted"/>
<evidence type="ECO:0000313" key="14">
    <source>
        <dbReference type="Proteomes" id="UP000001307"/>
    </source>
</evidence>
<dbReference type="InterPro" id="IPR000276">
    <property type="entry name" value="GPCR_Rhodpsn"/>
</dbReference>
<keyword evidence="6 11" id="KW-0472">Membrane</keyword>
<dbReference type="PRINTS" id="PR00237">
    <property type="entry name" value="GPCRRHODOPSN"/>
</dbReference>
<feature type="compositionally biased region" description="Low complexity" evidence="10">
    <location>
        <begin position="245"/>
        <end position="258"/>
    </location>
</feature>
<evidence type="ECO:0000256" key="2">
    <source>
        <dbReference type="ARBA" id="ARBA00022475"/>
    </source>
</evidence>
<name>E4X6P8_OIKDI</name>
<keyword evidence="2" id="KW-1003">Cell membrane</keyword>
<dbReference type="Proteomes" id="UP000001307">
    <property type="component" value="Unassembled WGS sequence"/>
</dbReference>
<feature type="domain" description="G-protein coupled receptors family 1 profile" evidence="12">
    <location>
        <begin position="69"/>
        <end position="190"/>
    </location>
</feature>
<evidence type="ECO:0000256" key="7">
    <source>
        <dbReference type="ARBA" id="ARBA00023170"/>
    </source>
</evidence>
<evidence type="ECO:0000256" key="6">
    <source>
        <dbReference type="ARBA" id="ARBA00023136"/>
    </source>
</evidence>
<keyword evidence="14" id="KW-1185">Reference proteome</keyword>
<keyword evidence="3 11" id="KW-0812">Transmembrane</keyword>
<dbReference type="PROSITE" id="PS50262">
    <property type="entry name" value="G_PROTEIN_RECEP_F1_2"/>
    <property type="match status" value="1"/>
</dbReference>
<keyword evidence="9" id="KW-0175">Coiled coil</keyword>
<evidence type="ECO:0000256" key="4">
    <source>
        <dbReference type="ARBA" id="ARBA00022989"/>
    </source>
</evidence>
<dbReference type="InParanoid" id="E4X6P8"/>
<evidence type="ECO:0000256" key="5">
    <source>
        <dbReference type="ARBA" id="ARBA00023040"/>
    </source>
</evidence>
<evidence type="ECO:0000256" key="10">
    <source>
        <dbReference type="SAM" id="MobiDB-lite"/>
    </source>
</evidence>
<dbReference type="InterPro" id="IPR017452">
    <property type="entry name" value="GPCR_Rhodpsn_7TM"/>
</dbReference>
<dbReference type="GO" id="GO:0007218">
    <property type="term" value="P:neuropeptide signaling pathway"/>
    <property type="evidence" value="ECO:0007669"/>
    <property type="project" value="TreeGrafter"/>
</dbReference>
<dbReference type="Pfam" id="PF00001">
    <property type="entry name" value="7tm_1"/>
    <property type="match status" value="1"/>
</dbReference>
<feature type="coiled-coil region" evidence="9">
    <location>
        <begin position="33"/>
        <end position="60"/>
    </location>
</feature>
<dbReference type="GO" id="GO:0043005">
    <property type="term" value="C:neuron projection"/>
    <property type="evidence" value="ECO:0007669"/>
    <property type="project" value="TreeGrafter"/>
</dbReference>
<dbReference type="GO" id="GO:0004930">
    <property type="term" value="F:G protein-coupled receptor activity"/>
    <property type="evidence" value="ECO:0007669"/>
    <property type="project" value="UniProtKB-KW"/>
</dbReference>
<keyword evidence="8" id="KW-0807">Transducer</keyword>
<evidence type="ECO:0000313" key="13">
    <source>
        <dbReference type="EMBL" id="CBY07872.1"/>
    </source>
</evidence>
<dbReference type="OrthoDB" id="2132067at2759"/>